<organism evidence="8 9">
    <name type="scientific">Halobacillus seohaensis</name>
    <dbReference type="NCBI Taxonomy" id="447421"/>
    <lineage>
        <taxon>Bacteria</taxon>
        <taxon>Bacillati</taxon>
        <taxon>Bacillota</taxon>
        <taxon>Bacilli</taxon>
        <taxon>Bacillales</taxon>
        <taxon>Bacillaceae</taxon>
        <taxon>Halobacillus</taxon>
    </lineage>
</organism>
<evidence type="ECO:0000256" key="2">
    <source>
        <dbReference type="ARBA" id="ARBA00022722"/>
    </source>
</evidence>
<dbReference type="Pfam" id="PF03755">
    <property type="entry name" value="YicC-like_N"/>
    <property type="match status" value="1"/>
</dbReference>
<dbReference type="Proteomes" id="UP001596410">
    <property type="component" value="Unassembled WGS sequence"/>
</dbReference>
<dbReference type="InterPro" id="IPR013551">
    <property type="entry name" value="YicC-like_C"/>
</dbReference>
<evidence type="ECO:0000256" key="4">
    <source>
        <dbReference type="ARBA" id="ARBA00022801"/>
    </source>
</evidence>
<dbReference type="RefSeq" id="WP_204707875.1">
    <property type="nucleotide sequence ID" value="NZ_JBHSZV010000013.1"/>
</dbReference>
<evidence type="ECO:0000256" key="5">
    <source>
        <dbReference type="ARBA" id="ARBA00035648"/>
    </source>
</evidence>
<keyword evidence="9" id="KW-1185">Reference proteome</keyword>
<feature type="domain" description="Endoribonuclease YicC-like C-terminal" evidence="7">
    <location>
        <begin position="174"/>
        <end position="293"/>
    </location>
</feature>
<evidence type="ECO:0000256" key="1">
    <source>
        <dbReference type="ARBA" id="ARBA00001968"/>
    </source>
</evidence>
<dbReference type="GO" id="GO:0016787">
    <property type="term" value="F:hydrolase activity"/>
    <property type="evidence" value="ECO:0007669"/>
    <property type="project" value="UniProtKB-KW"/>
</dbReference>
<evidence type="ECO:0000313" key="9">
    <source>
        <dbReference type="Proteomes" id="UP001596410"/>
    </source>
</evidence>
<reference evidence="9" key="1">
    <citation type="journal article" date="2019" name="Int. J. Syst. Evol. Microbiol.">
        <title>The Global Catalogue of Microorganisms (GCM) 10K type strain sequencing project: providing services to taxonomists for standard genome sequencing and annotation.</title>
        <authorList>
            <consortium name="The Broad Institute Genomics Platform"/>
            <consortium name="The Broad Institute Genome Sequencing Center for Infectious Disease"/>
            <person name="Wu L."/>
            <person name="Ma J."/>
        </authorList>
    </citation>
    <scope>NUCLEOTIDE SEQUENCE [LARGE SCALE GENOMIC DNA]</scope>
    <source>
        <strain evidence="9">CGMCC 4.1621</strain>
    </source>
</reference>
<comment type="similarity">
    <text evidence="5">Belongs to the YicC/YloC family.</text>
</comment>
<name>A0ABW2EIP6_9BACI</name>
<evidence type="ECO:0000313" key="8">
    <source>
        <dbReference type="EMBL" id="MFC7061268.1"/>
    </source>
</evidence>
<dbReference type="Pfam" id="PF08340">
    <property type="entry name" value="YicC-like_C"/>
    <property type="match status" value="1"/>
</dbReference>
<dbReference type="InterPro" id="IPR013527">
    <property type="entry name" value="YicC-like_N"/>
</dbReference>
<feature type="domain" description="Endoribonuclease YicC-like N-terminal" evidence="6">
    <location>
        <begin position="2"/>
        <end position="156"/>
    </location>
</feature>
<dbReference type="PANTHER" id="PTHR30636:SF3">
    <property type="entry name" value="UPF0701 PROTEIN YICC"/>
    <property type="match status" value="1"/>
</dbReference>
<dbReference type="EC" id="3.1.-.-" evidence="8"/>
<keyword evidence="3" id="KW-0255">Endonuclease</keyword>
<sequence length="293" mass="34188">MIKSMTGYGRQSVEVDQLKWTVEIRSLNHRFLDFSPKIPRSFLFMEDTIKGKVSQHIKRGHVDLFIHVESGDIHNQQLHVDYDLVSQYIEKLQSLKDKHKLTGDITIDMVTKLENVFSVSEKNEQESQLESSILLAIEDALSSLVFMREKEGERLADDLRYRLVSLKNIIEGMESRREHVVAEYRHKILTRIQSYIDDQIQVEDHRVLQEVALLAEKGDITEEITRLQSHIDQFQMTLKKDGPIGRTLDFIVQEFHREINTIGSKSNDQLLSNDVVKMKSEIEKMKEQIQNIE</sequence>
<accession>A0ABW2EIP6</accession>
<dbReference type="PANTHER" id="PTHR30636">
    <property type="entry name" value="UPF0701 PROTEIN YICC"/>
    <property type="match status" value="1"/>
</dbReference>
<dbReference type="EMBL" id="JBHSZV010000013">
    <property type="protein sequence ID" value="MFC7061268.1"/>
    <property type="molecule type" value="Genomic_DNA"/>
</dbReference>
<evidence type="ECO:0000256" key="3">
    <source>
        <dbReference type="ARBA" id="ARBA00022759"/>
    </source>
</evidence>
<dbReference type="NCBIfam" id="TIGR00255">
    <property type="entry name" value="YicC/YloC family endoribonuclease"/>
    <property type="match status" value="1"/>
</dbReference>
<gene>
    <name evidence="8" type="ORF">ACFQIC_05275</name>
</gene>
<comment type="caution">
    <text evidence="8">The sequence shown here is derived from an EMBL/GenBank/DDBJ whole genome shotgun (WGS) entry which is preliminary data.</text>
</comment>
<evidence type="ECO:0000259" key="6">
    <source>
        <dbReference type="Pfam" id="PF03755"/>
    </source>
</evidence>
<dbReference type="InterPro" id="IPR005229">
    <property type="entry name" value="YicC/YloC-like"/>
</dbReference>
<keyword evidence="4 8" id="KW-0378">Hydrolase</keyword>
<evidence type="ECO:0000259" key="7">
    <source>
        <dbReference type="Pfam" id="PF08340"/>
    </source>
</evidence>
<proteinExistence type="inferred from homology"/>
<keyword evidence="2" id="KW-0540">Nuclease</keyword>
<protein>
    <submittedName>
        <fullName evidence="8">YicC/YloC family endoribonuclease</fullName>
        <ecNumber evidence="8">3.1.-.-</ecNumber>
    </submittedName>
</protein>
<comment type="cofactor">
    <cofactor evidence="1">
        <name>a divalent metal cation</name>
        <dbReference type="ChEBI" id="CHEBI:60240"/>
    </cofactor>
</comment>